<evidence type="ECO:0000313" key="2">
    <source>
        <dbReference type="EMBL" id="RVW21130.1"/>
    </source>
</evidence>
<dbReference type="PANTHER" id="PTHR11439">
    <property type="entry name" value="GAG-POL-RELATED RETROTRANSPOSON"/>
    <property type="match status" value="1"/>
</dbReference>
<dbReference type="Proteomes" id="UP000288805">
    <property type="component" value="Unassembled WGS sequence"/>
</dbReference>
<dbReference type="AlphaFoldDB" id="A0A438CD04"/>
<protein>
    <submittedName>
        <fullName evidence="2">Retrovirus-related Pol polyprotein from transposon RE2</fullName>
    </submittedName>
</protein>
<proteinExistence type="predicted"/>
<dbReference type="SUPFAM" id="SSF56672">
    <property type="entry name" value="DNA/RNA polymerases"/>
    <property type="match status" value="1"/>
</dbReference>
<organism evidence="2 3">
    <name type="scientific">Vitis vinifera</name>
    <name type="common">Grape</name>
    <dbReference type="NCBI Taxonomy" id="29760"/>
    <lineage>
        <taxon>Eukaryota</taxon>
        <taxon>Viridiplantae</taxon>
        <taxon>Streptophyta</taxon>
        <taxon>Embryophyta</taxon>
        <taxon>Tracheophyta</taxon>
        <taxon>Spermatophyta</taxon>
        <taxon>Magnoliopsida</taxon>
        <taxon>eudicotyledons</taxon>
        <taxon>Gunneridae</taxon>
        <taxon>Pentapetalae</taxon>
        <taxon>rosids</taxon>
        <taxon>Vitales</taxon>
        <taxon>Vitaceae</taxon>
        <taxon>Viteae</taxon>
        <taxon>Vitis</taxon>
    </lineage>
</organism>
<dbReference type="EMBL" id="QGNW01002312">
    <property type="protein sequence ID" value="RVW21130.1"/>
    <property type="molecule type" value="Genomic_DNA"/>
</dbReference>
<gene>
    <name evidence="2" type="primary">RE2_69</name>
    <name evidence="2" type="ORF">CK203_109947</name>
</gene>
<dbReference type="PANTHER" id="PTHR11439:SF467">
    <property type="entry name" value="INTEGRASE CATALYTIC DOMAIN-CONTAINING PROTEIN"/>
    <property type="match status" value="1"/>
</dbReference>
<evidence type="ECO:0000259" key="1">
    <source>
        <dbReference type="Pfam" id="PF07727"/>
    </source>
</evidence>
<comment type="caution">
    <text evidence="2">The sequence shown here is derived from an EMBL/GenBank/DDBJ whole genome shotgun (WGS) entry which is preliminary data.</text>
</comment>
<feature type="domain" description="Reverse transcriptase Ty1/copia-type" evidence="1">
    <location>
        <begin position="3"/>
        <end position="146"/>
    </location>
</feature>
<accession>A0A438CD04</accession>
<evidence type="ECO:0000313" key="3">
    <source>
        <dbReference type="Proteomes" id="UP000288805"/>
    </source>
</evidence>
<dbReference type="InterPro" id="IPR043502">
    <property type="entry name" value="DNA/RNA_pol_sf"/>
</dbReference>
<sequence length="352" mass="40319">MDIPPGFVSSTQGKEVCKLQKALYRLKQSPRAWFGRFSLAMRKHGFKQSNSDHTLFLKHQRGKVTTLIIYVDDMIITGNDEEEISKLQEHLATEFEMKNLGGLNYFLGIEVARSKRGIFLSQRKYVLDLLSETGMLDCRPTDTPVVQNHGLGEFPNQTPTNKERYQRLVGKLIYLSHTRPDIAYAMSLVSQFMHCPSEAHMSAVVHILRYLKSSPRRGLMFTKNQHLHIDGYTDANWAGNITDRKSTSGYFTFVGGNLVAIAIAHNPVQHDRTKHVEVDRHFIKQKLEDKVIQFPFVKSEDQLADILTKAVDYYSKTFLYSVVDSLLKLPDICRKLEAEHLKMKANFAALRE</sequence>
<dbReference type="CDD" id="cd09272">
    <property type="entry name" value="RNase_HI_RT_Ty1"/>
    <property type="match status" value="1"/>
</dbReference>
<name>A0A438CD04_VITVI</name>
<dbReference type="InterPro" id="IPR013103">
    <property type="entry name" value="RVT_2"/>
</dbReference>
<dbReference type="Pfam" id="PF07727">
    <property type="entry name" value="RVT_2"/>
    <property type="match status" value="1"/>
</dbReference>
<reference evidence="2 3" key="1">
    <citation type="journal article" date="2018" name="PLoS Genet.">
        <title>Population sequencing reveals clonal diversity and ancestral inbreeding in the grapevine cultivar Chardonnay.</title>
        <authorList>
            <person name="Roach M.J."/>
            <person name="Johnson D.L."/>
            <person name="Bohlmann J."/>
            <person name="van Vuuren H.J."/>
            <person name="Jones S.J."/>
            <person name="Pretorius I.S."/>
            <person name="Schmidt S.A."/>
            <person name="Borneman A.R."/>
        </authorList>
    </citation>
    <scope>NUCLEOTIDE SEQUENCE [LARGE SCALE GENOMIC DNA]</scope>
    <source>
        <strain evidence="3">cv. Chardonnay</strain>
        <tissue evidence="2">Leaf</tissue>
    </source>
</reference>